<evidence type="ECO:0000313" key="2">
    <source>
        <dbReference type="Ensembl" id="ENSSORP00005023938.1"/>
    </source>
</evidence>
<dbReference type="InterPro" id="IPR017983">
    <property type="entry name" value="GPCR_2_secretin-like_CS"/>
</dbReference>
<name>A0A673A5J1_9TELE</name>
<reference evidence="2" key="2">
    <citation type="submission" date="2025-08" db="UniProtKB">
        <authorList>
            <consortium name="Ensembl"/>
        </authorList>
    </citation>
    <scope>IDENTIFICATION</scope>
</reference>
<dbReference type="GO" id="GO:0004930">
    <property type="term" value="F:G protein-coupled receptor activity"/>
    <property type="evidence" value="ECO:0007669"/>
    <property type="project" value="InterPro"/>
</dbReference>
<feature type="domain" description="G-protein coupled receptors family 2 profile 1" evidence="1">
    <location>
        <begin position="16"/>
        <end position="54"/>
    </location>
</feature>
<dbReference type="Gene3D" id="4.10.1240.10">
    <property type="entry name" value="GPCR, family 2, extracellular hormone receptor domain"/>
    <property type="match status" value="1"/>
</dbReference>
<dbReference type="InParanoid" id="A0A673A5J1"/>
<dbReference type="SUPFAM" id="SSF111418">
    <property type="entry name" value="Hormone receptor domain"/>
    <property type="match status" value="1"/>
</dbReference>
<dbReference type="Ensembl" id="ENSSORT00005024642.1">
    <property type="protein sequence ID" value="ENSSORP00005023938.1"/>
    <property type="gene ID" value="ENSSORG00005011554.1"/>
</dbReference>
<organism evidence="2 3">
    <name type="scientific">Sphaeramia orbicularis</name>
    <name type="common">orbiculate cardinalfish</name>
    <dbReference type="NCBI Taxonomy" id="375764"/>
    <lineage>
        <taxon>Eukaryota</taxon>
        <taxon>Metazoa</taxon>
        <taxon>Chordata</taxon>
        <taxon>Craniata</taxon>
        <taxon>Vertebrata</taxon>
        <taxon>Euteleostomi</taxon>
        <taxon>Actinopterygii</taxon>
        <taxon>Neopterygii</taxon>
        <taxon>Teleostei</taxon>
        <taxon>Neoteleostei</taxon>
        <taxon>Acanthomorphata</taxon>
        <taxon>Gobiaria</taxon>
        <taxon>Kurtiformes</taxon>
        <taxon>Apogonoidei</taxon>
        <taxon>Apogonidae</taxon>
        <taxon>Apogoninae</taxon>
        <taxon>Sphaeramia</taxon>
    </lineage>
</organism>
<sequence>LVQRHLLSPDFHSVWLYCSRNWDGWMCWDDTPAGTLTTQNCPNYFADFDPTGKH</sequence>
<dbReference type="InterPro" id="IPR001879">
    <property type="entry name" value="GPCR_2_extracellular_dom"/>
</dbReference>
<evidence type="ECO:0000313" key="3">
    <source>
        <dbReference type="Proteomes" id="UP000472271"/>
    </source>
</evidence>
<dbReference type="PROSITE" id="PS50227">
    <property type="entry name" value="G_PROTEIN_RECEP_F2_3"/>
    <property type="match status" value="1"/>
</dbReference>
<protein>
    <recommendedName>
        <fullName evidence="1">G-protein coupled receptors family 2 profile 1 domain-containing protein</fullName>
    </recommendedName>
</protein>
<dbReference type="Proteomes" id="UP000472271">
    <property type="component" value="Chromosome 11"/>
</dbReference>
<reference evidence="2" key="3">
    <citation type="submission" date="2025-09" db="UniProtKB">
        <authorList>
            <consortium name="Ensembl"/>
        </authorList>
    </citation>
    <scope>IDENTIFICATION</scope>
</reference>
<evidence type="ECO:0000259" key="1">
    <source>
        <dbReference type="PROSITE" id="PS50227"/>
    </source>
</evidence>
<keyword evidence="3" id="KW-1185">Reference proteome</keyword>
<reference evidence="2" key="1">
    <citation type="submission" date="2019-06" db="EMBL/GenBank/DDBJ databases">
        <authorList>
            <consortium name="Wellcome Sanger Institute Data Sharing"/>
        </authorList>
    </citation>
    <scope>NUCLEOTIDE SEQUENCE [LARGE SCALE GENOMIC DNA]</scope>
</reference>
<dbReference type="GO" id="GO:0016020">
    <property type="term" value="C:membrane"/>
    <property type="evidence" value="ECO:0007669"/>
    <property type="project" value="InterPro"/>
</dbReference>
<proteinExistence type="predicted"/>
<dbReference type="InterPro" id="IPR036445">
    <property type="entry name" value="GPCR_2_extracell_dom_sf"/>
</dbReference>
<accession>A0A673A5J1</accession>
<dbReference type="PROSITE" id="PS00649">
    <property type="entry name" value="G_PROTEIN_RECEP_F2_1"/>
    <property type="match status" value="1"/>
</dbReference>
<dbReference type="AlphaFoldDB" id="A0A673A5J1"/>
<dbReference type="Pfam" id="PF02793">
    <property type="entry name" value="HRM"/>
    <property type="match status" value="1"/>
</dbReference>